<protein>
    <recommendedName>
        <fullName evidence="3">Phage protein</fullName>
    </recommendedName>
</protein>
<accession>A0A151A617</accession>
<evidence type="ECO:0000313" key="2">
    <source>
        <dbReference type="Proteomes" id="UP000075418"/>
    </source>
</evidence>
<organism evidence="1 2">
    <name type="scientific">Staphylococcus kloosii</name>
    <dbReference type="NCBI Taxonomy" id="29384"/>
    <lineage>
        <taxon>Bacteria</taxon>
        <taxon>Bacillati</taxon>
        <taxon>Bacillota</taxon>
        <taxon>Bacilli</taxon>
        <taxon>Bacillales</taxon>
        <taxon>Staphylococcaceae</taxon>
        <taxon>Staphylococcus</taxon>
    </lineage>
</organism>
<proteinExistence type="predicted"/>
<evidence type="ECO:0008006" key="3">
    <source>
        <dbReference type="Google" id="ProtNLM"/>
    </source>
</evidence>
<dbReference type="EMBL" id="LUGM01000002">
    <property type="protein sequence ID" value="KYH14881.1"/>
    <property type="molecule type" value="Genomic_DNA"/>
</dbReference>
<comment type="caution">
    <text evidence="1">The sequence shown here is derived from an EMBL/GenBank/DDBJ whole genome shotgun (WGS) entry which is preliminary data.</text>
</comment>
<evidence type="ECO:0000313" key="1">
    <source>
        <dbReference type="EMBL" id="KYH14881.1"/>
    </source>
</evidence>
<reference evidence="1 2" key="1">
    <citation type="submission" date="2016-02" db="EMBL/GenBank/DDBJ databases">
        <title>Draft genome sequence of hydrocarbon degrading Staphylococcus saprophyticus Strain CNV2, isolated from crude-oil contaminated soil from Noonmati Oil Refinery, Guwahati, Assam, India.</title>
        <authorList>
            <person name="Mukherjee A."/>
            <person name="Chettri B."/>
            <person name="Langpoklakpam J."/>
            <person name="Singh A.K."/>
            <person name="Chattopadhyay D.J."/>
        </authorList>
    </citation>
    <scope>NUCLEOTIDE SEQUENCE [LARGE SCALE GENOMIC DNA]</scope>
    <source>
        <strain evidence="1 2">CNV2</strain>
    </source>
</reference>
<name>A0A151A617_9STAP</name>
<sequence>MFDMLKTLKLYLAKDATINQYCKNRIRAYTIPETADRTDTNILIIPLIAPTPSTYASDKNLTTDYLFQIDVRSKSYEETKLVSEAIRLVMKGIGFGQQDGTDEYDSELKAYFETRRYRGNPYTIDELRHIDKDIEPTLNT</sequence>
<dbReference type="RefSeq" id="WP_061855037.1">
    <property type="nucleotide sequence ID" value="NZ_LUGM01000002.1"/>
</dbReference>
<dbReference type="AlphaFoldDB" id="A0A151A617"/>
<dbReference type="Proteomes" id="UP000075418">
    <property type="component" value="Unassembled WGS sequence"/>
</dbReference>
<gene>
    <name evidence="1" type="ORF">A0131_08845</name>
</gene>